<dbReference type="AlphaFoldDB" id="A0A0F9HFV9"/>
<dbReference type="NCBIfam" id="TIGR03564">
    <property type="entry name" value="F420_MSMEG_4879"/>
    <property type="match status" value="1"/>
</dbReference>
<organism evidence="3">
    <name type="scientific">marine sediment metagenome</name>
    <dbReference type="NCBI Taxonomy" id="412755"/>
    <lineage>
        <taxon>unclassified sequences</taxon>
        <taxon>metagenomes</taxon>
        <taxon>ecological metagenomes</taxon>
    </lineage>
</organism>
<evidence type="ECO:0000313" key="3">
    <source>
        <dbReference type="EMBL" id="KKM02047.1"/>
    </source>
</evidence>
<gene>
    <name evidence="3" type="ORF">LCGC14_1788330</name>
</gene>
<dbReference type="EMBL" id="LAZR01017037">
    <property type="protein sequence ID" value="KKM02047.1"/>
    <property type="molecule type" value="Genomic_DNA"/>
</dbReference>
<accession>A0A0F9HFV9</accession>
<reference evidence="3" key="1">
    <citation type="journal article" date="2015" name="Nature">
        <title>Complex archaea that bridge the gap between prokaryotes and eukaryotes.</title>
        <authorList>
            <person name="Spang A."/>
            <person name="Saw J.H."/>
            <person name="Jorgensen S.L."/>
            <person name="Zaremba-Niedzwiedzka K."/>
            <person name="Martijn J."/>
            <person name="Lind A.E."/>
            <person name="van Eijk R."/>
            <person name="Schleper C."/>
            <person name="Guy L."/>
            <person name="Ettema T.J."/>
        </authorList>
    </citation>
    <scope>NUCLEOTIDE SEQUENCE</scope>
</reference>
<dbReference type="SUPFAM" id="SSF51679">
    <property type="entry name" value="Bacterial luciferase-like"/>
    <property type="match status" value="1"/>
</dbReference>
<dbReference type="GO" id="GO:0016705">
    <property type="term" value="F:oxidoreductase activity, acting on paired donors, with incorporation or reduction of molecular oxygen"/>
    <property type="evidence" value="ECO:0007669"/>
    <property type="project" value="InterPro"/>
</dbReference>
<dbReference type="PANTHER" id="PTHR43244:SF1">
    <property type="entry name" value="5,10-METHYLENETETRAHYDROMETHANOPTERIN REDUCTASE"/>
    <property type="match status" value="1"/>
</dbReference>
<evidence type="ECO:0000259" key="2">
    <source>
        <dbReference type="Pfam" id="PF00296"/>
    </source>
</evidence>
<dbReference type="InterPro" id="IPR036661">
    <property type="entry name" value="Luciferase-like_sf"/>
</dbReference>
<feature type="non-terminal residue" evidence="3">
    <location>
        <position position="1"/>
    </location>
</feature>
<sequence length="254" mass="27047">NSRIELGTSVVPTYSRHPVVMAQQALTAQAATGGRFNLGIGLSHKPVVEGMWGMSYEKPAVHMREYLSVLRPLLKEGRVSFNGEFFRVSATVQVVAPEPPPVLIAALAPVMLRLAGELADGTVTWMVGRKTLETHIVPRINSAAKAAGRAEPRVVVALPIAVTDDVGEARERAARSFQIYGTLPNYQRMLNIEGAAGPADVAIVGDEKEVEVQLRGIAAAGATDFLAGMFPVGDDASGSLDRTRALLKTLIGKL</sequence>
<proteinExistence type="predicted"/>
<evidence type="ECO:0000256" key="1">
    <source>
        <dbReference type="ARBA" id="ARBA00023002"/>
    </source>
</evidence>
<name>A0A0F9HFV9_9ZZZZ</name>
<dbReference type="PANTHER" id="PTHR43244">
    <property type="match status" value="1"/>
</dbReference>
<dbReference type="InterPro" id="IPR019910">
    <property type="entry name" value="Lucif-like_OxRdtase_MSMEG_4879"/>
</dbReference>
<dbReference type="Pfam" id="PF00296">
    <property type="entry name" value="Bac_luciferase"/>
    <property type="match status" value="1"/>
</dbReference>
<dbReference type="InterPro" id="IPR011251">
    <property type="entry name" value="Luciferase-like_dom"/>
</dbReference>
<dbReference type="Gene3D" id="3.20.20.30">
    <property type="entry name" value="Luciferase-like domain"/>
    <property type="match status" value="1"/>
</dbReference>
<dbReference type="CDD" id="cd01097">
    <property type="entry name" value="Tetrahydromethanopterin_reductase"/>
    <property type="match status" value="1"/>
</dbReference>
<comment type="caution">
    <text evidence="3">The sequence shown here is derived from an EMBL/GenBank/DDBJ whole genome shotgun (WGS) entry which is preliminary data.</text>
</comment>
<feature type="domain" description="Luciferase-like" evidence="2">
    <location>
        <begin position="2"/>
        <end position="235"/>
    </location>
</feature>
<protein>
    <recommendedName>
        <fullName evidence="2">Luciferase-like domain-containing protein</fullName>
    </recommendedName>
</protein>
<dbReference type="InterPro" id="IPR050564">
    <property type="entry name" value="F420-G6PD/mer"/>
</dbReference>
<keyword evidence="1" id="KW-0560">Oxidoreductase</keyword>